<evidence type="ECO:0000313" key="2">
    <source>
        <dbReference type="EMBL" id="RKQ72383.1"/>
    </source>
</evidence>
<feature type="transmembrane region" description="Helical" evidence="1">
    <location>
        <begin position="78"/>
        <end position="99"/>
    </location>
</feature>
<evidence type="ECO:0000256" key="1">
    <source>
        <dbReference type="SAM" id="Phobius"/>
    </source>
</evidence>
<protein>
    <submittedName>
        <fullName evidence="2">Uncharacterized protein</fullName>
    </submittedName>
</protein>
<dbReference type="AlphaFoldDB" id="A0A420WMZ1"/>
<dbReference type="RefSeq" id="WP_121216767.1">
    <property type="nucleotide sequence ID" value="NZ_RBIG01000001.1"/>
</dbReference>
<evidence type="ECO:0000313" key="3">
    <source>
        <dbReference type="Proteomes" id="UP000277424"/>
    </source>
</evidence>
<accession>A0A420WMZ1</accession>
<sequence>MASSTHTGGGWLTPRRTRWLLGGPMAILIAILAMGAMPLWFPVGAAGVDHLIFPLILFPALWAIPFFYAILAENLRRATLVMTGIAILNAAGIAVLWTAS</sequence>
<feature type="transmembrane region" description="Helical" evidence="1">
    <location>
        <begin position="52"/>
        <end position="71"/>
    </location>
</feature>
<dbReference type="EMBL" id="RBIG01000001">
    <property type="protein sequence ID" value="RKQ72383.1"/>
    <property type="molecule type" value="Genomic_DNA"/>
</dbReference>
<keyword evidence="1" id="KW-0812">Transmembrane</keyword>
<reference evidence="2 3" key="1">
    <citation type="submission" date="2018-10" db="EMBL/GenBank/DDBJ databases">
        <title>Comparative analysis of microorganisms from saline springs in Andes Mountain Range, Colombia.</title>
        <authorList>
            <person name="Rubin E."/>
        </authorList>
    </citation>
    <scope>NUCLEOTIDE SEQUENCE [LARGE SCALE GENOMIC DNA]</scope>
    <source>
        <strain evidence="2 3">USBA 36</strain>
    </source>
</reference>
<comment type="caution">
    <text evidence="2">The sequence shown here is derived from an EMBL/GenBank/DDBJ whole genome shotgun (WGS) entry which is preliminary data.</text>
</comment>
<feature type="transmembrane region" description="Helical" evidence="1">
    <location>
        <begin position="20"/>
        <end position="40"/>
    </location>
</feature>
<dbReference type="Proteomes" id="UP000277424">
    <property type="component" value="Unassembled WGS sequence"/>
</dbReference>
<proteinExistence type="predicted"/>
<keyword evidence="1" id="KW-0472">Membrane</keyword>
<keyword evidence="1" id="KW-1133">Transmembrane helix</keyword>
<name>A0A420WMZ1_9PROT</name>
<organism evidence="2 3">
    <name type="scientific">Oceanibaculum indicum</name>
    <dbReference type="NCBI Taxonomy" id="526216"/>
    <lineage>
        <taxon>Bacteria</taxon>
        <taxon>Pseudomonadati</taxon>
        <taxon>Pseudomonadota</taxon>
        <taxon>Alphaproteobacteria</taxon>
        <taxon>Rhodospirillales</taxon>
        <taxon>Oceanibaculaceae</taxon>
        <taxon>Oceanibaculum</taxon>
    </lineage>
</organism>
<gene>
    <name evidence="2" type="ORF">BCL74_0147</name>
</gene>
<dbReference type="OrthoDB" id="7474882at2"/>